<dbReference type="EMBL" id="CP045890">
    <property type="protein sequence ID" value="QQP56388.1"/>
    <property type="molecule type" value="Genomic_DNA"/>
</dbReference>
<reference evidence="9" key="1">
    <citation type="submission" date="2021-01" db="EMBL/GenBank/DDBJ databases">
        <title>Caligus Genome Assembly.</title>
        <authorList>
            <person name="Gallardo-Escarate C."/>
        </authorList>
    </citation>
    <scope>NUCLEOTIDE SEQUENCE [LARGE SCALE GENOMIC DNA]</scope>
</reference>
<dbReference type="PANTHER" id="PTHR43636">
    <property type="entry name" value="ELONGATION FACTOR G, MITOCHONDRIAL"/>
    <property type="match status" value="1"/>
</dbReference>
<dbReference type="Pfam" id="PF00679">
    <property type="entry name" value="EFG_C"/>
    <property type="match status" value="1"/>
</dbReference>
<dbReference type="SMART" id="SM00838">
    <property type="entry name" value="EFG_C"/>
    <property type="match status" value="1"/>
</dbReference>
<keyword evidence="4" id="KW-0496">Mitochondrion</keyword>
<evidence type="ECO:0000313" key="9">
    <source>
        <dbReference type="Proteomes" id="UP000595437"/>
    </source>
</evidence>
<keyword evidence="1" id="KW-0547">Nucleotide-binding</keyword>
<sequence length="113" mass="12511">MNVEVCAPAEFQSTVLSMLTKRDAVMTSTTFSDDNWVTLVVESPLNRMFGFSTELRTGTQGKGEYTMEYSRYAPTRLETMQQLIQSFEEEKEGLSGGGGSSNSSSSSKKKKKN</sequence>
<evidence type="ECO:0000256" key="5">
    <source>
        <dbReference type="ARBA" id="ARBA00023134"/>
    </source>
</evidence>
<dbReference type="OrthoDB" id="198619at2759"/>
<dbReference type="GO" id="GO:0070125">
    <property type="term" value="P:mitochondrial translational elongation"/>
    <property type="evidence" value="ECO:0007669"/>
    <property type="project" value="TreeGrafter"/>
</dbReference>
<dbReference type="GO" id="GO:0005525">
    <property type="term" value="F:GTP binding"/>
    <property type="evidence" value="ECO:0007669"/>
    <property type="project" value="UniProtKB-KW"/>
</dbReference>
<dbReference type="InterPro" id="IPR035647">
    <property type="entry name" value="EFG_III/V"/>
</dbReference>
<accession>A0A7T8QVB6</accession>
<keyword evidence="5" id="KW-0342">GTP-binding</keyword>
<evidence type="ECO:0000256" key="2">
    <source>
        <dbReference type="ARBA" id="ARBA00022768"/>
    </source>
</evidence>
<feature type="region of interest" description="Disordered" evidence="6">
    <location>
        <begin position="88"/>
        <end position="113"/>
    </location>
</feature>
<dbReference type="InterPro" id="IPR000640">
    <property type="entry name" value="EFG_V-like"/>
</dbReference>
<dbReference type="SUPFAM" id="SSF54980">
    <property type="entry name" value="EF-G C-terminal domain-like"/>
    <property type="match status" value="1"/>
</dbReference>
<protein>
    <submittedName>
        <fullName evidence="8">Elongation factor G_ mitochondrial</fullName>
    </submittedName>
</protein>
<name>A0A7T8QVB6_CALRO</name>
<dbReference type="FunFam" id="3.30.70.240:FF:000001">
    <property type="entry name" value="Elongation factor G"/>
    <property type="match status" value="1"/>
</dbReference>
<evidence type="ECO:0000256" key="1">
    <source>
        <dbReference type="ARBA" id="ARBA00022741"/>
    </source>
</evidence>
<evidence type="ECO:0000259" key="7">
    <source>
        <dbReference type="SMART" id="SM00838"/>
    </source>
</evidence>
<evidence type="ECO:0000256" key="6">
    <source>
        <dbReference type="SAM" id="MobiDB-lite"/>
    </source>
</evidence>
<dbReference type="GO" id="GO:0005739">
    <property type="term" value="C:mitochondrion"/>
    <property type="evidence" value="ECO:0007669"/>
    <property type="project" value="TreeGrafter"/>
</dbReference>
<keyword evidence="3" id="KW-0648">Protein biosynthesis</keyword>
<proteinExistence type="predicted"/>
<dbReference type="PANTHER" id="PTHR43636:SF2">
    <property type="entry name" value="ELONGATION FACTOR G, MITOCHONDRIAL"/>
    <property type="match status" value="1"/>
</dbReference>
<evidence type="ECO:0000313" key="8">
    <source>
        <dbReference type="EMBL" id="QQP56388.1"/>
    </source>
</evidence>
<keyword evidence="2 8" id="KW-0251">Elongation factor</keyword>
<organism evidence="8 9">
    <name type="scientific">Caligus rogercresseyi</name>
    <name type="common">Sea louse</name>
    <dbReference type="NCBI Taxonomy" id="217165"/>
    <lineage>
        <taxon>Eukaryota</taxon>
        <taxon>Metazoa</taxon>
        <taxon>Ecdysozoa</taxon>
        <taxon>Arthropoda</taxon>
        <taxon>Crustacea</taxon>
        <taxon>Multicrustacea</taxon>
        <taxon>Hexanauplia</taxon>
        <taxon>Copepoda</taxon>
        <taxon>Siphonostomatoida</taxon>
        <taxon>Caligidae</taxon>
        <taxon>Caligus</taxon>
    </lineage>
</organism>
<evidence type="ECO:0000256" key="4">
    <source>
        <dbReference type="ARBA" id="ARBA00023128"/>
    </source>
</evidence>
<dbReference type="GO" id="GO:0003924">
    <property type="term" value="F:GTPase activity"/>
    <property type="evidence" value="ECO:0007669"/>
    <property type="project" value="TreeGrafter"/>
</dbReference>
<dbReference type="GO" id="GO:0003746">
    <property type="term" value="F:translation elongation factor activity"/>
    <property type="evidence" value="ECO:0007669"/>
    <property type="project" value="UniProtKB-KW"/>
</dbReference>
<feature type="domain" description="Elongation factor EFG" evidence="7">
    <location>
        <begin position="1"/>
        <end position="83"/>
    </location>
</feature>
<evidence type="ECO:0000256" key="3">
    <source>
        <dbReference type="ARBA" id="ARBA00022917"/>
    </source>
</evidence>
<dbReference type="AlphaFoldDB" id="A0A7T8QVB6"/>
<dbReference type="Gene3D" id="3.30.70.240">
    <property type="match status" value="1"/>
</dbReference>
<gene>
    <name evidence="8" type="ORF">FKW44_001032</name>
</gene>
<keyword evidence="9" id="KW-1185">Reference proteome</keyword>
<dbReference type="Proteomes" id="UP000595437">
    <property type="component" value="Chromosome 1"/>
</dbReference>